<dbReference type="Gene3D" id="3.30.160.60">
    <property type="entry name" value="Classic Zinc Finger"/>
    <property type="match status" value="1"/>
</dbReference>
<evidence type="ECO:0000256" key="2">
    <source>
        <dbReference type="ARBA" id="ARBA00022723"/>
    </source>
</evidence>
<keyword evidence="6" id="KW-0539">Nucleus</keyword>
<evidence type="ECO:0000313" key="8">
    <source>
        <dbReference type="EMBL" id="THG93197.1"/>
    </source>
</evidence>
<keyword evidence="4" id="KW-0862">Zinc</keyword>
<dbReference type="EMBL" id="SGPJ01000739">
    <property type="protein sequence ID" value="THG93197.1"/>
    <property type="molecule type" value="Genomic_DNA"/>
</dbReference>
<dbReference type="SUPFAM" id="SSF57667">
    <property type="entry name" value="beta-beta-alpha zinc fingers"/>
    <property type="match status" value="1"/>
</dbReference>
<feature type="region of interest" description="Disordered" evidence="7">
    <location>
        <begin position="62"/>
        <end position="154"/>
    </location>
</feature>
<dbReference type="GO" id="GO:0005681">
    <property type="term" value="C:spliceosomal complex"/>
    <property type="evidence" value="ECO:0007669"/>
    <property type="project" value="InterPro"/>
</dbReference>
<keyword evidence="9" id="KW-1185">Reference proteome</keyword>
<dbReference type="GO" id="GO:0033260">
    <property type="term" value="P:nuclear DNA replication"/>
    <property type="evidence" value="ECO:0007669"/>
    <property type="project" value="TreeGrafter"/>
</dbReference>
<keyword evidence="3" id="KW-0863">Zinc-finger</keyword>
<dbReference type="PANTHER" id="PTHR13278">
    <property type="entry name" value="ZINC FINGER PROTEIN 830"/>
    <property type="match status" value="1"/>
</dbReference>
<proteinExistence type="predicted"/>
<dbReference type="InterPro" id="IPR040050">
    <property type="entry name" value="ZNF830-like"/>
</dbReference>
<protein>
    <submittedName>
        <fullName evidence="8">Uncharacterized protein</fullName>
    </submittedName>
</protein>
<sequence length="275" mass="31191">MSDVRALLKAKRQEARVNHPFATYTSSGQLRCLACGTVVKHASSWEGHIGSKSHRMNAARLRDEEQKRAVVPDEVKAEKRKAEGDGASEVDLKRRRTDIEDEESKPEVNNTPHSSNGFPGDFFSDPSRALPPPVSDDEEDDQQPLPPSQPFLQAADAVDLDWQIFQQTVLNAPDKHETYERATVFAEPVLAPDVPDGFPITQNGEPNQAEPEPEFTEEQLRKRKDQEERELIMDRLMDEERAQEEADTKVMILKNRLEALRKQRGQRRSTKESGK</sequence>
<dbReference type="PANTHER" id="PTHR13278:SF0">
    <property type="entry name" value="ZINC FINGER PROTEIN 830"/>
    <property type="match status" value="1"/>
</dbReference>
<keyword evidence="5" id="KW-0175">Coiled coil</keyword>
<dbReference type="Proteomes" id="UP000309038">
    <property type="component" value="Unassembled WGS sequence"/>
</dbReference>
<gene>
    <name evidence="8" type="ORF">EW026_g7973</name>
</gene>
<evidence type="ECO:0000313" key="9">
    <source>
        <dbReference type="Proteomes" id="UP000309038"/>
    </source>
</evidence>
<dbReference type="GO" id="GO:0008270">
    <property type="term" value="F:zinc ion binding"/>
    <property type="evidence" value="ECO:0007669"/>
    <property type="project" value="UniProtKB-KW"/>
</dbReference>
<evidence type="ECO:0000256" key="6">
    <source>
        <dbReference type="ARBA" id="ARBA00023242"/>
    </source>
</evidence>
<dbReference type="InterPro" id="IPR036236">
    <property type="entry name" value="Znf_C2H2_sf"/>
</dbReference>
<evidence type="ECO:0000256" key="1">
    <source>
        <dbReference type="ARBA" id="ARBA00004123"/>
    </source>
</evidence>
<dbReference type="GO" id="GO:0033314">
    <property type="term" value="P:mitotic DNA replication checkpoint signaling"/>
    <property type="evidence" value="ECO:0007669"/>
    <property type="project" value="TreeGrafter"/>
</dbReference>
<organism evidence="8 9">
    <name type="scientific">Hermanssonia centrifuga</name>
    <dbReference type="NCBI Taxonomy" id="98765"/>
    <lineage>
        <taxon>Eukaryota</taxon>
        <taxon>Fungi</taxon>
        <taxon>Dikarya</taxon>
        <taxon>Basidiomycota</taxon>
        <taxon>Agaricomycotina</taxon>
        <taxon>Agaricomycetes</taxon>
        <taxon>Polyporales</taxon>
        <taxon>Meruliaceae</taxon>
        <taxon>Hermanssonia</taxon>
    </lineage>
</organism>
<feature type="region of interest" description="Disordered" evidence="7">
    <location>
        <begin position="191"/>
        <end position="226"/>
    </location>
</feature>
<evidence type="ECO:0000256" key="4">
    <source>
        <dbReference type="ARBA" id="ARBA00022833"/>
    </source>
</evidence>
<dbReference type="AlphaFoldDB" id="A0A4S4K7S5"/>
<comment type="subcellular location">
    <subcellularLocation>
        <location evidence="1">Nucleus</location>
    </subcellularLocation>
</comment>
<dbReference type="GO" id="GO:0044773">
    <property type="term" value="P:mitotic DNA damage checkpoint signaling"/>
    <property type="evidence" value="ECO:0007669"/>
    <property type="project" value="TreeGrafter"/>
</dbReference>
<name>A0A4S4K7S5_9APHY</name>
<reference evidence="8 9" key="1">
    <citation type="submission" date="2019-02" db="EMBL/GenBank/DDBJ databases">
        <title>Genome sequencing of the rare red list fungi Phlebia centrifuga.</title>
        <authorList>
            <person name="Buettner E."/>
            <person name="Kellner H."/>
        </authorList>
    </citation>
    <scope>NUCLEOTIDE SEQUENCE [LARGE SCALE GENOMIC DNA]</scope>
    <source>
        <strain evidence="8 9">DSM 108282</strain>
    </source>
</reference>
<evidence type="ECO:0000256" key="7">
    <source>
        <dbReference type="SAM" id="MobiDB-lite"/>
    </source>
</evidence>
<keyword evidence="2" id="KW-0479">Metal-binding</keyword>
<comment type="caution">
    <text evidence="8">The sequence shown here is derived from an EMBL/GenBank/DDBJ whole genome shotgun (WGS) entry which is preliminary data.</text>
</comment>
<feature type="compositionally biased region" description="Polar residues" evidence="7">
    <location>
        <begin position="107"/>
        <end position="117"/>
    </location>
</feature>
<evidence type="ECO:0000256" key="5">
    <source>
        <dbReference type="ARBA" id="ARBA00023054"/>
    </source>
</evidence>
<accession>A0A4S4K7S5</accession>
<dbReference type="GO" id="GO:0003676">
    <property type="term" value="F:nucleic acid binding"/>
    <property type="evidence" value="ECO:0007669"/>
    <property type="project" value="InterPro"/>
</dbReference>
<feature type="compositionally biased region" description="Basic and acidic residues" evidence="7">
    <location>
        <begin position="62"/>
        <end position="84"/>
    </location>
</feature>
<evidence type="ECO:0000256" key="3">
    <source>
        <dbReference type="ARBA" id="ARBA00022771"/>
    </source>
</evidence>